<name>A0A388K7I5_CHABU</name>
<dbReference type="EMBL" id="BFEA01000067">
    <property type="protein sequence ID" value="GBG65913.1"/>
    <property type="molecule type" value="Genomic_DNA"/>
</dbReference>
<evidence type="ECO:0000313" key="3">
    <source>
        <dbReference type="Proteomes" id="UP000265515"/>
    </source>
</evidence>
<comment type="caution">
    <text evidence="2">The sequence shown here is derived from an EMBL/GenBank/DDBJ whole genome shotgun (WGS) entry which is preliminary data.</text>
</comment>
<feature type="region of interest" description="Disordered" evidence="1">
    <location>
        <begin position="1"/>
        <end position="37"/>
    </location>
</feature>
<feature type="compositionally biased region" description="Basic and acidic residues" evidence="1">
    <location>
        <begin position="1"/>
        <end position="18"/>
    </location>
</feature>
<evidence type="ECO:0000256" key="1">
    <source>
        <dbReference type="SAM" id="MobiDB-lite"/>
    </source>
</evidence>
<organism evidence="2 3">
    <name type="scientific">Chara braunii</name>
    <name type="common">Braun's stonewort</name>
    <dbReference type="NCBI Taxonomy" id="69332"/>
    <lineage>
        <taxon>Eukaryota</taxon>
        <taxon>Viridiplantae</taxon>
        <taxon>Streptophyta</taxon>
        <taxon>Charophyceae</taxon>
        <taxon>Charales</taxon>
        <taxon>Characeae</taxon>
        <taxon>Chara</taxon>
    </lineage>
</organism>
<keyword evidence="3" id="KW-1185">Reference proteome</keyword>
<proteinExistence type="predicted"/>
<dbReference type="Gramene" id="GBG65913">
    <property type="protein sequence ID" value="GBG65913"/>
    <property type="gene ID" value="CBR_g54206"/>
</dbReference>
<gene>
    <name evidence="2" type="ORF">CBR_g54206</name>
</gene>
<dbReference type="AlphaFoldDB" id="A0A388K7I5"/>
<evidence type="ECO:0000313" key="2">
    <source>
        <dbReference type="EMBL" id="GBG65913.1"/>
    </source>
</evidence>
<protein>
    <submittedName>
        <fullName evidence="2">Uncharacterized protein</fullName>
    </submittedName>
</protein>
<sequence length="83" mass="9313">MDDALTKGDWSQEAKERSMGLVRTQSSTEHSRVPPGLENTLEQSVEILSEESEVGALEYPTVCGSLLLFNFLFLLPTYAHQRQ</sequence>
<reference evidence="2 3" key="1">
    <citation type="journal article" date="2018" name="Cell">
        <title>The Chara Genome: Secondary Complexity and Implications for Plant Terrestrialization.</title>
        <authorList>
            <person name="Nishiyama T."/>
            <person name="Sakayama H."/>
            <person name="Vries J.D."/>
            <person name="Buschmann H."/>
            <person name="Saint-Marcoux D."/>
            <person name="Ullrich K.K."/>
            <person name="Haas F.B."/>
            <person name="Vanderstraeten L."/>
            <person name="Becker D."/>
            <person name="Lang D."/>
            <person name="Vosolsobe S."/>
            <person name="Rombauts S."/>
            <person name="Wilhelmsson P.K.I."/>
            <person name="Janitza P."/>
            <person name="Kern R."/>
            <person name="Heyl A."/>
            <person name="Rumpler F."/>
            <person name="Villalobos L.I.A.C."/>
            <person name="Clay J.M."/>
            <person name="Skokan R."/>
            <person name="Toyoda A."/>
            <person name="Suzuki Y."/>
            <person name="Kagoshima H."/>
            <person name="Schijlen E."/>
            <person name="Tajeshwar N."/>
            <person name="Catarino B."/>
            <person name="Hetherington A.J."/>
            <person name="Saltykova A."/>
            <person name="Bonnot C."/>
            <person name="Breuninger H."/>
            <person name="Symeonidi A."/>
            <person name="Radhakrishnan G.V."/>
            <person name="Van Nieuwerburgh F."/>
            <person name="Deforce D."/>
            <person name="Chang C."/>
            <person name="Karol K.G."/>
            <person name="Hedrich R."/>
            <person name="Ulvskov P."/>
            <person name="Glockner G."/>
            <person name="Delwiche C.F."/>
            <person name="Petrasek J."/>
            <person name="Van de Peer Y."/>
            <person name="Friml J."/>
            <person name="Beilby M."/>
            <person name="Dolan L."/>
            <person name="Kohara Y."/>
            <person name="Sugano S."/>
            <person name="Fujiyama A."/>
            <person name="Delaux P.-M."/>
            <person name="Quint M."/>
            <person name="TheiBen G."/>
            <person name="Hagemann M."/>
            <person name="Harholt J."/>
            <person name="Dunand C."/>
            <person name="Zachgo S."/>
            <person name="Langdale J."/>
            <person name="Maumus F."/>
            <person name="Straeten D.V.D."/>
            <person name="Gould S.B."/>
            <person name="Rensing S.A."/>
        </authorList>
    </citation>
    <scope>NUCLEOTIDE SEQUENCE [LARGE SCALE GENOMIC DNA]</scope>
    <source>
        <strain evidence="2 3">S276</strain>
    </source>
</reference>
<dbReference type="Proteomes" id="UP000265515">
    <property type="component" value="Unassembled WGS sequence"/>
</dbReference>
<accession>A0A388K7I5</accession>